<sequence>MAQLLKIASLNVRGLGAASFRTKWKEIKGLVDRDRVQLLCLQETKLSDHRLTEGESPPIKASLQAGFQLWAPAIGTAGGVAILCTKYFKGEIRDFFADTEGRWAWVYTYLAGERVLIATVYAPPQLRDKCQFWHAFSVNIPDADRLILIGDFNTVVDSPSQLASRAPYSPDALAMINVLTTMGLHDAFRMLWPHEKGITWVGPALKTCSRIDMAWLSQTAAHCLLDFSITPVVRSDHKMITITLALPTALHTRPPPSTVPGWIFSEERFRNMANQHWLYWSQLRHPDQSALQWLMDGTAALARLLKQAVLASKRARRLMAEAFIRRALELGDGPPTEDGEEEWWMQWAALQVEWEDWQIKDAESWGLRNKAQWTIAAGRMTKTFFRRLHSKRPASIMMTLQAPFQEDGPLADNTQTILQFAHEYYSYLLTDEQSWTSEEIIAAPASAIW</sequence>
<dbReference type="GO" id="GO:0003906">
    <property type="term" value="F:DNA-(apurinic or apyrimidinic site) endonuclease activity"/>
    <property type="evidence" value="ECO:0007669"/>
    <property type="project" value="TreeGrafter"/>
</dbReference>
<name>A0A388LDC0_CHABU</name>
<feature type="site" description="Transition state stabilizer" evidence="7">
    <location>
        <position position="212"/>
    </location>
</feature>
<feature type="domain" description="Endonuclease/exonuclease/phosphatase" evidence="8">
    <location>
        <begin position="8"/>
        <end position="237"/>
    </location>
</feature>
<feature type="binding site" evidence="6">
    <location>
        <position position="151"/>
    </location>
    <ligand>
        <name>Mg(2+)</name>
        <dbReference type="ChEBI" id="CHEBI:18420"/>
        <label>1</label>
    </ligand>
</feature>
<evidence type="ECO:0000256" key="5">
    <source>
        <dbReference type="PIRSR" id="PIRSR604808-1"/>
    </source>
</evidence>
<comment type="similarity">
    <text evidence="1">Belongs to the DNA repair enzymes AP/ExoA family.</text>
</comment>
<dbReference type="AlphaFoldDB" id="A0A388LDC0"/>
<feature type="binding site" evidence="6">
    <location>
        <position position="236"/>
    </location>
    <ligand>
        <name>Mg(2+)</name>
        <dbReference type="ChEBI" id="CHEBI:18420"/>
        <label>1</label>
    </ligand>
</feature>
<feature type="site" description="Transition state stabilizer" evidence="7">
    <location>
        <position position="153"/>
    </location>
</feature>
<feature type="site" description="Interaction with DNA substrate" evidence="7">
    <location>
        <position position="237"/>
    </location>
</feature>
<feature type="active site" evidence="5">
    <location>
        <position position="121"/>
    </location>
</feature>
<evidence type="ECO:0000256" key="7">
    <source>
        <dbReference type="PIRSR" id="PIRSR604808-3"/>
    </source>
</evidence>
<dbReference type="InterPro" id="IPR036691">
    <property type="entry name" value="Endo/exonu/phosph_ase_sf"/>
</dbReference>
<feature type="binding site" evidence="6">
    <location>
        <position position="237"/>
    </location>
    <ligand>
        <name>Mg(2+)</name>
        <dbReference type="ChEBI" id="CHEBI:18420"/>
        <label>1</label>
    </ligand>
</feature>
<keyword evidence="4 6" id="KW-0460">Magnesium</keyword>
<proteinExistence type="inferred from homology"/>
<dbReference type="SUPFAM" id="SSF56219">
    <property type="entry name" value="DNase I-like"/>
    <property type="match status" value="1"/>
</dbReference>
<dbReference type="Proteomes" id="UP000265515">
    <property type="component" value="Unassembled WGS sequence"/>
</dbReference>
<dbReference type="GO" id="GO:0006284">
    <property type="term" value="P:base-excision repair"/>
    <property type="evidence" value="ECO:0007669"/>
    <property type="project" value="TreeGrafter"/>
</dbReference>
<dbReference type="GO" id="GO:0005634">
    <property type="term" value="C:nucleus"/>
    <property type="evidence" value="ECO:0007669"/>
    <property type="project" value="TreeGrafter"/>
</dbReference>
<keyword evidence="2 6" id="KW-0479">Metal-binding</keyword>
<dbReference type="PANTHER" id="PTHR22748:SF26">
    <property type="entry name" value="ENDONUCLEASE_EXONUCLEASE_PHOSPHATASE DOMAIN-CONTAINING PROTEIN"/>
    <property type="match status" value="1"/>
</dbReference>
<reference evidence="9 10" key="1">
    <citation type="journal article" date="2018" name="Cell">
        <title>The Chara Genome: Secondary Complexity and Implications for Plant Terrestrialization.</title>
        <authorList>
            <person name="Nishiyama T."/>
            <person name="Sakayama H."/>
            <person name="Vries J.D."/>
            <person name="Buschmann H."/>
            <person name="Saint-Marcoux D."/>
            <person name="Ullrich K.K."/>
            <person name="Haas F.B."/>
            <person name="Vanderstraeten L."/>
            <person name="Becker D."/>
            <person name="Lang D."/>
            <person name="Vosolsobe S."/>
            <person name="Rombauts S."/>
            <person name="Wilhelmsson P.K.I."/>
            <person name="Janitza P."/>
            <person name="Kern R."/>
            <person name="Heyl A."/>
            <person name="Rumpler F."/>
            <person name="Villalobos L.I.A.C."/>
            <person name="Clay J.M."/>
            <person name="Skokan R."/>
            <person name="Toyoda A."/>
            <person name="Suzuki Y."/>
            <person name="Kagoshima H."/>
            <person name="Schijlen E."/>
            <person name="Tajeshwar N."/>
            <person name="Catarino B."/>
            <person name="Hetherington A.J."/>
            <person name="Saltykova A."/>
            <person name="Bonnot C."/>
            <person name="Breuninger H."/>
            <person name="Symeonidi A."/>
            <person name="Radhakrishnan G.V."/>
            <person name="Van Nieuwerburgh F."/>
            <person name="Deforce D."/>
            <person name="Chang C."/>
            <person name="Karol K.G."/>
            <person name="Hedrich R."/>
            <person name="Ulvskov P."/>
            <person name="Glockner G."/>
            <person name="Delwiche C.F."/>
            <person name="Petrasek J."/>
            <person name="Van de Peer Y."/>
            <person name="Friml J."/>
            <person name="Beilby M."/>
            <person name="Dolan L."/>
            <person name="Kohara Y."/>
            <person name="Sugano S."/>
            <person name="Fujiyama A."/>
            <person name="Delaux P.-M."/>
            <person name="Quint M."/>
            <person name="TheiBen G."/>
            <person name="Hagemann M."/>
            <person name="Harholt J."/>
            <person name="Dunand C."/>
            <person name="Zachgo S."/>
            <person name="Langdale J."/>
            <person name="Maumus F."/>
            <person name="Straeten D.V.D."/>
            <person name="Gould S.B."/>
            <person name="Rensing S.A."/>
        </authorList>
    </citation>
    <scope>NUCLEOTIDE SEQUENCE [LARGE SCALE GENOMIC DNA]</scope>
    <source>
        <strain evidence="9 10">S276</strain>
    </source>
</reference>
<feature type="active site" description="Proton acceptor" evidence="5">
    <location>
        <position position="237"/>
    </location>
</feature>
<dbReference type="EMBL" id="BFEA01000342">
    <property type="protein sequence ID" value="GBG80305.1"/>
    <property type="molecule type" value="Genomic_DNA"/>
</dbReference>
<evidence type="ECO:0000313" key="10">
    <source>
        <dbReference type="Proteomes" id="UP000265515"/>
    </source>
</evidence>
<feature type="binding site" evidence="6">
    <location>
        <position position="43"/>
    </location>
    <ligand>
        <name>Mg(2+)</name>
        <dbReference type="ChEBI" id="CHEBI:18420"/>
        <label>1</label>
    </ligand>
</feature>
<dbReference type="GO" id="GO:0046872">
    <property type="term" value="F:metal ion binding"/>
    <property type="evidence" value="ECO:0007669"/>
    <property type="project" value="UniProtKB-KW"/>
</dbReference>
<feature type="binding site" evidence="6">
    <location>
        <position position="153"/>
    </location>
    <ligand>
        <name>Mg(2+)</name>
        <dbReference type="ChEBI" id="CHEBI:18420"/>
        <label>1</label>
    </ligand>
</feature>
<dbReference type="Gramene" id="GBG80305">
    <property type="protein sequence ID" value="GBG80305"/>
    <property type="gene ID" value="CBR_g30673"/>
</dbReference>
<keyword evidence="6" id="KW-0464">Manganese</keyword>
<organism evidence="9 10">
    <name type="scientific">Chara braunii</name>
    <name type="common">Braun's stonewort</name>
    <dbReference type="NCBI Taxonomy" id="69332"/>
    <lineage>
        <taxon>Eukaryota</taxon>
        <taxon>Viridiplantae</taxon>
        <taxon>Streptophyta</taxon>
        <taxon>Charophyceae</taxon>
        <taxon>Charales</taxon>
        <taxon>Characeae</taxon>
        <taxon>Chara</taxon>
    </lineage>
</organism>
<evidence type="ECO:0000256" key="3">
    <source>
        <dbReference type="ARBA" id="ARBA00022801"/>
    </source>
</evidence>
<dbReference type="PANTHER" id="PTHR22748">
    <property type="entry name" value="AP ENDONUCLEASE"/>
    <property type="match status" value="1"/>
</dbReference>
<evidence type="ECO:0000259" key="8">
    <source>
        <dbReference type="Pfam" id="PF03372"/>
    </source>
</evidence>
<dbReference type="STRING" id="69332.A0A388LDC0"/>
<comment type="cofactor">
    <cofactor evidence="6">
        <name>Mg(2+)</name>
        <dbReference type="ChEBI" id="CHEBI:18420"/>
    </cofactor>
    <cofactor evidence="6">
        <name>Mn(2+)</name>
        <dbReference type="ChEBI" id="CHEBI:29035"/>
    </cofactor>
    <text evidence="6">Probably binds two magnesium or manganese ions per subunit.</text>
</comment>
<dbReference type="InterPro" id="IPR004808">
    <property type="entry name" value="AP_endonuc_1"/>
</dbReference>
<evidence type="ECO:0000313" key="9">
    <source>
        <dbReference type="EMBL" id="GBG80305.1"/>
    </source>
</evidence>
<dbReference type="Gene3D" id="3.60.10.10">
    <property type="entry name" value="Endonuclease/exonuclease/phosphatase"/>
    <property type="match status" value="1"/>
</dbReference>
<gene>
    <name evidence="9" type="ORF">CBR_g30673</name>
</gene>
<protein>
    <recommendedName>
        <fullName evidence="8">Endonuclease/exonuclease/phosphatase domain-containing protein</fullName>
    </recommendedName>
</protein>
<evidence type="ECO:0000256" key="1">
    <source>
        <dbReference type="ARBA" id="ARBA00007092"/>
    </source>
</evidence>
<evidence type="ECO:0000256" key="4">
    <source>
        <dbReference type="ARBA" id="ARBA00022842"/>
    </source>
</evidence>
<feature type="binding site" evidence="6">
    <location>
        <position position="11"/>
    </location>
    <ligand>
        <name>Mg(2+)</name>
        <dbReference type="ChEBI" id="CHEBI:18420"/>
        <label>1</label>
    </ligand>
</feature>
<dbReference type="GO" id="GO:0008311">
    <property type="term" value="F:double-stranded DNA 3'-5' DNA exonuclease activity"/>
    <property type="evidence" value="ECO:0007669"/>
    <property type="project" value="TreeGrafter"/>
</dbReference>
<keyword evidence="3" id="KW-0378">Hydrolase</keyword>
<keyword evidence="10" id="KW-1185">Reference proteome</keyword>
<dbReference type="Pfam" id="PF03372">
    <property type="entry name" value="Exo_endo_phos"/>
    <property type="match status" value="1"/>
</dbReference>
<evidence type="ECO:0000256" key="2">
    <source>
        <dbReference type="ARBA" id="ARBA00022723"/>
    </source>
</evidence>
<dbReference type="OrthoDB" id="1432456at2759"/>
<dbReference type="InterPro" id="IPR005135">
    <property type="entry name" value="Endo/exonuclease/phosphatase"/>
</dbReference>
<feature type="active site" description="Proton donor/acceptor" evidence="5">
    <location>
        <position position="151"/>
    </location>
</feature>
<accession>A0A388LDC0</accession>
<dbReference type="GO" id="GO:0008081">
    <property type="term" value="F:phosphoric diester hydrolase activity"/>
    <property type="evidence" value="ECO:0007669"/>
    <property type="project" value="TreeGrafter"/>
</dbReference>
<comment type="caution">
    <text evidence="9">The sequence shown here is derived from an EMBL/GenBank/DDBJ whole genome shotgun (WGS) entry which is preliminary data.</text>
</comment>
<evidence type="ECO:0000256" key="6">
    <source>
        <dbReference type="PIRSR" id="PIRSR604808-2"/>
    </source>
</evidence>